<accession>A0A1Q8VWB7</accession>
<evidence type="ECO:0000313" key="3">
    <source>
        <dbReference type="Proteomes" id="UP000186855"/>
    </source>
</evidence>
<organism evidence="2 3">
    <name type="scientific">Actinomyces oris</name>
    <dbReference type="NCBI Taxonomy" id="544580"/>
    <lineage>
        <taxon>Bacteria</taxon>
        <taxon>Bacillati</taxon>
        <taxon>Actinomycetota</taxon>
        <taxon>Actinomycetes</taxon>
        <taxon>Actinomycetales</taxon>
        <taxon>Actinomycetaceae</taxon>
        <taxon>Actinomyces</taxon>
    </lineage>
</organism>
<proteinExistence type="predicted"/>
<dbReference type="Pfam" id="PF13676">
    <property type="entry name" value="TIR_2"/>
    <property type="match status" value="1"/>
</dbReference>
<feature type="domain" description="TIR" evidence="1">
    <location>
        <begin position="6"/>
        <end position="102"/>
    </location>
</feature>
<gene>
    <name evidence="2" type="ORF">BKH30_06355</name>
</gene>
<dbReference type="Gene3D" id="3.40.50.10140">
    <property type="entry name" value="Toll/interleukin-1 receptor homology (TIR) domain"/>
    <property type="match status" value="1"/>
</dbReference>
<reference evidence="2 3" key="1">
    <citation type="submission" date="2016-12" db="EMBL/GenBank/DDBJ databases">
        <title>Genomic comparison of strains in the 'Actinomyces naeslundii' group.</title>
        <authorList>
            <person name="Mughal S.R."/>
            <person name="Do T."/>
            <person name="Gilbert S.C."/>
            <person name="Witherden E.A."/>
            <person name="Didelot X."/>
            <person name="Beighton D."/>
        </authorList>
    </citation>
    <scope>NUCLEOTIDE SEQUENCE [LARGE SCALE GENOMIC DNA]</scope>
    <source>
        <strain evidence="2 3">S24V</strain>
    </source>
</reference>
<name>A0A1Q8VWB7_9ACTO</name>
<dbReference type="GO" id="GO:0007165">
    <property type="term" value="P:signal transduction"/>
    <property type="evidence" value="ECO:0007669"/>
    <property type="project" value="InterPro"/>
</dbReference>
<dbReference type="Proteomes" id="UP000186855">
    <property type="component" value="Unassembled WGS sequence"/>
</dbReference>
<evidence type="ECO:0000313" key="2">
    <source>
        <dbReference type="EMBL" id="OLO52500.1"/>
    </source>
</evidence>
<protein>
    <recommendedName>
        <fullName evidence="1">TIR domain-containing protein</fullName>
    </recommendedName>
</protein>
<dbReference type="SUPFAM" id="SSF52200">
    <property type="entry name" value="Toll/Interleukin receptor TIR domain"/>
    <property type="match status" value="1"/>
</dbReference>
<sequence>MTSLKVFLSYNETKMGEQTAAGLKTALSAAHIDAIMARHSITPGAKWEPTIRNYLEESSALICVATSGYSTRPWCQQEVGWALGRHVPILWIQYEPNEKPCGFLASQQALMPDNADSHSEVATSVATWLANNSNTRDDMAETLLNALENVETYDESRHVAKLLAKLNWLTTDEWSRIEKAAANNDQVRDARIWARRYFTPIAYQPTVLQWLNETLNIKTSAD</sequence>
<dbReference type="InterPro" id="IPR035897">
    <property type="entry name" value="Toll_tir_struct_dom_sf"/>
</dbReference>
<comment type="caution">
    <text evidence="2">The sequence shown here is derived from an EMBL/GenBank/DDBJ whole genome shotgun (WGS) entry which is preliminary data.</text>
</comment>
<dbReference type="InterPro" id="IPR000157">
    <property type="entry name" value="TIR_dom"/>
</dbReference>
<dbReference type="AlphaFoldDB" id="A0A1Q8VWB7"/>
<evidence type="ECO:0000259" key="1">
    <source>
        <dbReference type="Pfam" id="PF13676"/>
    </source>
</evidence>
<dbReference type="EMBL" id="MSKI01000066">
    <property type="protein sequence ID" value="OLO52500.1"/>
    <property type="molecule type" value="Genomic_DNA"/>
</dbReference>